<dbReference type="SUPFAM" id="SSF47769">
    <property type="entry name" value="SAM/Pointed domain"/>
    <property type="match status" value="1"/>
</dbReference>
<dbReference type="SUPFAM" id="SSF50729">
    <property type="entry name" value="PH domain-like"/>
    <property type="match status" value="1"/>
</dbReference>
<keyword evidence="5 7" id="KW-0067">ATP-binding</keyword>
<dbReference type="Pfam" id="PF00076">
    <property type="entry name" value="RRM_1"/>
    <property type="match status" value="1"/>
</dbReference>
<dbReference type="SMART" id="SM00233">
    <property type="entry name" value="PH"/>
    <property type="match status" value="1"/>
</dbReference>
<dbReference type="PROSITE" id="PS50003">
    <property type="entry name" value="PH_DOMAIN"/>
    <property type="match status" value="1"/>
</dbReference>
<dbReference type="AlphaFoldDB" id="A0A485KH33"/>
<evidence type="ECO:0000259" key="11">
    <source>
        <dbReference type="PROSITE" id="PS50102"/>
    </source>
</evidence>
<dbReference type="SMART" id="SM00220">
    <property type="entry name" value="S_TKc"/>
    <property type="match status" value="1"/>
</dbReference>
<feature type="region of interest" description="Disordered" evidence="8">
    <location>
        <begin position="628"/>
        <end position="651"/>
    </location>
</feature>
<dbReference type="InterPro" id="IPR035979">
    <property type="entry name" value="RBD_domain_sf"/>
</dbReference>
<keyword evidence="2" id="KW-0808">Transferase</keyword>
<dbReference type="Gene3D" id="3.30.200.20">
    <property type="entry name" value="Phosphorylase Kinase, domain 1"/>
    <property type="match status" value="1"/>
</dbReference>
<feature type="domain" description="PH" evidence="9">
    <location>
        <begin position="653"/>
        <end position="767"/>
    </location>
</feature>
<dbReference type="GO" id="GO:0004674">
    <property type="term" value="F:protein serine/threonine kinase activity"/>
    <property type="evidence" value="ECO:0007669"/>
    <property type="project" value="UniProtKB-KW"/>
</dbReference>
<keyword evidence="1" id="KW-0723">Serine/threonine-protein kinase</keyword>
<evidence type="ECO:0000259" key="10">
    <source>
        <dbReference type="PROSITE" id="PS50011"/>
    </source>
</evidence>
<dbReference type="EMBL" id="CAADRA010001505">
    <property type="protein sequence ID" value="VFT82136.1"/>
    <property type="molecule type" value="Genomic_DNA"/>
</dbReference>
<evidence type="ECO:0000313" key="12">
    <source>
        <dbReference type="EMBL" id="KAF0711797.1"/>
    </source>
</evidence>
<evidence type="ECO:0000256" key="5">
    <source>
        <dbReference type="ARBA" id="ARBA00022840"/>
    </source>
</evidence>
<dbReference type="PANTHER" id="PTHR46485">
    <property type="entry name" value="LIM DOMAIN KINASE 1"/>
    <property type="match status" value="1"/>
</dbReference>
<feature type="region of interest" description="Disordered" evidence="8">
    <location>
        <begin position="75"/>
        <end position="135"/>
    </location>
</feature>
<feature type="compositionally biased region" description="Basic and acidic residues" evidence="8">
    <location>
        <begin position="631"/>
        <end position="649"/>
    </location>
</feature>
<dbReference type="EMBL" id="VJMH01001504">
    <property type="protein sequence ID" value="KAF0711797.1"/>
    <property type="molecule type" value="Genomic_DNA"/>
</dbReference>
<dbReference type="PROSITE" id="PS00108">
    <property type="entry name" value="PROTEIN_KINASE_ST"/>
    <property type="match status" value="1"/>
</dbReference>
<evidence type="ECO:0000256" key="6">
    <source>
        <dbReference type="PROSITE-ProRule" id="PRU00176"/>
    </source>
</evidence>
<reference evidence="12" key="2">
    <citation type="submission" date="2019-06" db="EMBL/GenBank/DDBJ databases">
        <title>Genomics analysis of Aphanomyces spp. identifies a new class of oomycete effector associated with host adaptation.</title>
        <authorList>
            <person name="Gaulin E."/>
        </authorList>
    </citation>
    <scope>NUCLEOTIDE SEQUENCE</scope>
    <source>
        <strain evidence="12">CBS 578.67</strain>
    </source>
</reference>
<keyword evidence="3 7" id="KW-0547">Nucleotide-binding</keyword>
<evidence type="ECO:0000256" key="7">
    <source>
        <dbReference type="PROSITE-ProRule" id="PRU10141"/>
    </source>
</evidence>
<dbReference type="GO" id="GO:0003723">
    <property type="term" value="F:RNA binding"/>
    <property type="evidence" value="ECO:0007669"/>
    <property type="project" value="UniProtKB-UniRule"/>
</dbReference>
<dbReference type="InterPro" id="IPR017441">
    <property type="entry name" value="Protein_kinase_ATP_BS"/>
</dbReference>
<feature type="binding site" evidence="7">
    <location>
        <position position="361"/>
    </location>
    <ligand>
        <name>ATP</name>
        <dbReference type="ChEBI" id="CHEBI:30616"/>
    </ligand>
</feature>
<name>A0A485KH33_9STRA</name>
<evidence type="ECO:0000256" key="2">
    <source>
        <dbReference type="ARBA" id="ARBA00022679"/>
    </source>
</evidence>
<accession>A0A485KH33</accession>
<dbReference type="SMART" id="SM00360">
    <property type="entry name" value="RRM"/>
    <property type="match status" value="1"/>
</dbReference>
<evidence type="ECO:0000256" key="3">
    <source>
        <dbReference type="ARBA" id="ARBA00022741"/>
    </source>
</evidence>
<dbReference type="Gene3D" id="2.30.29.30">
    <property type="entry name" value="Pleckstrin-homology domain (PH domain)/Phosphotyrosine-binding domain (PTB)"/>
    <property type="match status" value="1"/>
</dbReference>
<protein>
    <submittedName>
        <fullName evidence="13">Aste57867_5055 protein</fullName>
    </submittedName>
</protein>
<feature type="domain" description="RRM" evidence="11">
    <location>
        <begin position="1"/>
        <end position="73"/>
    </location>
</feature>
<evidence type="ECO:0000256" key="1">
    <source>
        <dbReference type="ARBA" id="ARBA00022527"/>
    </source>
</evidence>
<evidence type="ECO:0000259" key="9">
    <source>
        <dbReference type="PROSITE" id="PS50003"/>
    </source>
</evidence>
<dbReference type="PROSITE" id="PS50011">
    <property type="entry name" value="PROTEIN_KINASE_DOM"/>
    <property type="match status" value="1"/>
</dbReference>
<dbReference type="InterPro" id="IPR012677">
    <property type="entry name" value="Nucleotide-bd_a/b_plait_sf"/>
</dbReference>
<dbReference type="PROSITE" id="PS00107">
    <property type="entry name" value="PROTEIN_KINASE_ATP"/>
    <property type="match status" value="1"/>
</dbReference>
<sequence length="856" mass="96227">MVRSNVNSEHLEEIFGKFGGVAEVTMEVDTESKLSKGTAYIRFHKRDQAETAQLHMHEGQIDGNKVQVNFVLVQPKPKRSVSPKANPNANRRQPANRRAPSPFRPRRSRSPPGRRGPSPFRRRSRSPEVRGRGPSPYRRRYVIAIETFRHTGGVEAARRLHVLTVPEGVEARRRVARLLLTLEADDRVLARSIAAVHDLVRFRGPRPEHAVAVPPGQFFASDSFSAHANAQTAPVAQLESKQPQLESQPKPQAELMRLQNNVRVPFNCADDNCEKTCDPRTRCHKPYHVLKQNSIIIPSPMPRETIPNNAEAAAAKDTSESKDGKIDTLSPQDLSLGPVIGNGAFSTVFLATYHGEQVALKRQAIDAHILRELAILKQLDHPNLLRFIGSCEWEHEGSKEVWIVSELVQGGDVSKFLKGRKSNKASWAQIVQIALGAAEGLRYMHEQHIVHRDIKAANMLLDEHLNVRLCDFGFARTVADDNNHGDNLEEPEMAKRGRRMSLCGTDAYMPPEMLFEEDYNESIDIFSYGVVLIELICRQHINENGFLMRHPAKNFVIDMDEFRAAVPESCPPSLVLLAENCVSFESSGRPSAREVVEWLEDLKKDMQDNDDDASGSANNFALEMSTTLTDSLHDDDTRPSDVDASHDMDADSAPRYAGSLLMTRPSGGIGDVQLLRCVRRSRQRWVVLQDSTLTIYKNQKECDLFRETLTPRGATKPLSTSLAGALLREKKNRRWFVVLPGNTKWEFQATTTQDMQFWVAILGRAVHVADHMDARRRPSEDMVLPDPADEVYRWLDDVGMAHHYHTFKSKGFATLDFLRETGLGDDDFNFLNIDGARDRDVLAHAALVLRGEDACE</sequence>
<dbReference type="InterPro" id="IPR008271">
    <property type="entry name" value="Ser/Thr_kinase_AS"/>
</dbReference>
<evidence type="ECO:0000256" key="8">
    <source>
        <dbReference type="SAM" id="MobiDB-lite"/>
    </source>
</evidence>
<dbReference type="SUPFAM" id="SSF56112">
    <property type="entry name" value="Protein kinase-like (PK-like)"/>
    <property type="match status" value="1"/>
</dbReference>
<keyword evidence="14" id="KW-1185">Reference proteome</keyword>
<evidence type="ECO:0000256" key="4">
    <source>
        <dbReference type="ARBA" id="ARBA00022777"/>
    </source>
</evidence>
<dbReference type="OrthoDB" id="4062651at2759"/>
<feature type="compositionally biased region" description="Low complexity" evidence="8">
    <location>
        <begin position="110"/>
        <end position="119"/>
    </location>
</feature>
<dbReference type="PANTHER" id="PTHR46485:SF5">
    <property type="entry name" value="CENTER DIVIDER, ISOFORM A"/>
    <property type="match status" value="1"/>
</dbReference>
<dbReference type="InterPro" id="IPR050940">
    <property type="entry name" value="Actin_reg-Ser/Thr_kinase"/>
</dbReference>
<gene>
    <name evidence="13" type="primary">Aste57867_5055</name>
    <name evidence="12" type="ORF">As57867_005042</name>
    <name evidence="13" type="ORF">ASTE57867_5055</name>
</gene>
<dbReference type="InterPro" id="IPR011993">
    <property type="entry name" value="PH-like_dom_sf"/>
</dbReference>
<dbReference type="PROSITE" id="PS50102">
    <property type="entry name" value="RRM"/>
    <property type="match status" value="1"/>
</dbReference>
<reference evidence="13 14" key="1">
    <citation type="submission" date="2019-03" db="EMBL/GenBank/DDBJ databases">
        <authorList>
            <person name="Gaulin E."/>
            <person name="Dumas B."/>
        </authorList>
    </citation>
    <scope>NUCLEOTIDE SEQUENCE [LARGE SCALE GENOMIC DNA]</scope>
    <source>
        <strain evidence="13">CBS 568.67</strain>
    </source>
</reference>
<dbReference type="Gene3D" id="3.30.70.330">
    <property type="match status" value="1"/>
</dbReference>
<dbReference type="Proteomes" id="UP000332933">
    <property type="component" value="Unassembled WGS sequence"/>
</dbReference>
<evidence type="ECO:0000313" key="13">
    <source>
        <dbReference type="EMBL" id="VFT82136.1"/>
    </source>
</evidence>
<proteinExistence type="predicted"/>
<dbReference type="Gene3D" id="1.10.510.10">
    <property type="entry name" value="Transferase(Phosphotransferase) domain 1"/>
    <property type="match status" value="1"/>
</dbReference>
<dbReference type="InterPro" id="IPR000719">
    <property type="entry name" value="Prot_kinase_dom"/>
</dbReference>
<keyword evidence="4" id="KW-0418">Kinase</keyword>
<dbReference type="Gene3D" id="1.10.150.50">
    <property type="entry name" value="Transcription Factor, Ets-1"/>
    <property type="match status" value="1"/>
</dbReference>
<dbReference type="InterPro" id="IPR011009">
    <property type="entry name" value="Kinase-like_dom_sf"/>
</dbReference>
<dbReference type="InterPro" id="IPR000504">
    <property type="entry name" value="RRM_dom"/>
</dbReference>
<dbReference type="Pfam" id="PF00069">
    <property type="entry name" value="Pkinase"/>
    <property type="match status" value="1"/>
</dbReference>
<evidence type="ECO:0000313" key="14">
    <source>
        <dbReference type="Proteomes" id="UP000332933"/>
    </source>
</evidence>
<feature type="domain" description="Protein kinase" evidence="10">
    <location>
        <begin position="334"/>
        <end position="599"/>
    </location>
</feature>
<dbReference type="InterPro" id="IPR001849">
    <property type="entry name" value="PH_domain"/>
</dbReference>
<dbReference type="SUPFAM" id="SSF54928">
    <property type="entry name" value="RNA-binding domain, RBD"/>
    <property type="match status" value="1"/>
</dbReference>
<dbReference type="GO" id="GO:0005524">
    <property type="term" value="F:ATP binding"/>
    <property type="evidence" value="ECO:0007669"/>
    <property type="project" value="UniProtKB-UniRule"/>
</dbReference>
<feature type="compositionally biased region" description="Low complexity" evidence="8">
    <location>
        <begin position="83"/>
        <end position="101"/>
    </location>
</feature>
<keyword evidence="6" id="KW-0694">RNA-binding</keyword>
<organism evidence="13 14">
    <name type="scientific">Aphanomyces stellatus</name>
    <dbReference type="NCBI Taxonomy" id="120398"/>
    <lineage>
        <taxon>Eukaryota</taxon>
        <taxon>Sar</taxon>
        <taxon>Stramenopiles</taxon>
        <taxon>Oomycota</taxon>
        <taxon>Saprolegniomycetes</taxon>
        <taxon>Saprolegniales</taxon>
        <taxon>Verrucalvaceae</taxon>
        <taxon>Aphanomyces</taxon>
    </lineage>
</organism>
<dbReference type="InterPro" id="IPR013761">
    <property type="entry name" value="SAM/pointed_sf"/>
</dbReference>